<feature type="region of interest" description="Disordered" evidence="3">
    <location>
        <begin position="991"/>
        <end position="1026"/>
    </location>
</feature>
<proteinExistence type="predicted"/>
<organism evidence="5 6">
    <name type="scientific">Wickerhamomyces mucosus</name>
    <dbReference type="NCBI Taxonomy" id="1378264"/>
    <lineage>
        <taxon>Eukaryota</taxon>
        <taxon>Fungi</taxon>
        <taxon>Dikarya</taxon>
        <taxon>Ascomycota</taxon>
        <taxon>Saccharomycotina</taxon>
        <taxon>Saccharomycetes</taxon>
        <taxon>Phaffomycetales</taxon>
        <taxon>Wickerhamomycetaceae</taxon>
        <taxon>Wickerhamomyces</taxon>
    </lineage>
</organism>
<evidence type="ECO:0000313" key="6">
    <source>
        <dbReference type="Proteomes" id="UP000769528"/>
    </source>
</evidence>
<protein>
    <recommendedName>
        <fullName evidence="4">RRM domain-containing protein</fullName>
    </recommendedName>
</protein>
<dbReference type="SUPFAM" id="SSF54928">
    <property type="entry name" value="RNA-binding domain, RBD"/>
    <property type="match status" value="3"/>
</dbReference>
<dbReference type="AlphaFoldDB" id="A0A9P8PNP8"/>
<feature type="region of interest" description="Disordered" evidence="3">
    <location>
        <begin position="455"/>
        <end position="476"/>
    </location>
</feature>
<feature type="compositionally biased region" description="Low complexity" evidence="3">
    <location>
        <begin position="188"/>
        <end position="214"/>
    </location>
</feature>
<feature type="domain" description="RRM" evidence="4">
    <location>
        <begin position="754"/>
        <end position="839"/>
    </location>
</feature>
<dbReference type="PANTHER" id="PTHR14089">
    <property type="entry name" value="PRE-MRNA-SPLICING FACTOR RBM22"/>
    <property type="match status" value="1"/>
</dbReference>
<dbReference type="OrthoDB" id="6407164at2759"/>
<reference evidence="5" key="2">
    <citation type="submission" date="2021-01" db="EMBL/GenBank/DDBJ databases">
        <authorList>
            <person name="Schikora-Tamarit M.A."/>
        </authorList>
    </citation>
    <scope>NUCLEOTIDE SEQUENCE</scope>
    <source>
        <strain evidence="5">CBS6341</strain>
    </source>
</reference>
<evidence type="ECO:0000259" key="4">
    <source>
        <dbReference type="PROSITE" id="PS50102"/>
    </source>
</evidence>
<dbReference type="InterPro" id="IPR035979">
    <property type="entry name" value="RBD_domain_sf"/>
</dbReference>
<keyword evidence="1 2" id="KW-0694">RNA-binding</keyword>
<keyword evidence="6" id="KW-1185">Reference proteome</keyword>
<gene>
    <name evidence="5" type="ORF">WICMUC_003226</name>
</gene>
<dbReference type="InterPro" id="IPR039171">
    <property type="entry name" value="Cwc2/Slt11"/>
</dbReference>
<dbReference type="Proteomes" id="UP000769528">
    <property type="component" value="Unassembled WGS sequence"/>
</dbReference>
<feature type="compositionally biased region" description="Acidic residues" evidence="3">
    <location>
        <begin position="174"/>
        <end position="187"/>
    </location>
</feature>
<dbReference type="InterPro" id="IPR012677">
    <property type="entry name" value="Nucleotide-bd_a/b_plait_sf"/>
</dbReference>
<feature type="compositionally biased region" description="Low complexity" evidence="3">
    <location>
        <begin position="1063"/>
        <end position="1082"/>
    </location>
</feature>
<evidence type="ECO:0000256" key="3">
    <source>
        <dbReference type="SAM" id="MobiDB-lite"/>
    </source>
</evidence>
<dbReference type="EMBL" id="JAEUBF010000846">
    <property type="protein sequence ID" value="KAH3674549.1"/>
    <property type="molecule type" value="Genomic_DNA"/>
</dbReference>
<dbReference type="SMART" id="SM00360">
    <property type="entry name" value="RRM"/>
    <property type="match status" value="2"/>
</dbReference>
<dbReference type="Pfam" id="PF10378">
    <property type="entry name" value="RRM"/>
    <property type="match status" value="1"/>
</dbReference>
<feature type="compositionally biased region" description="Polar residues" evidence="3">
    <location>
        <begin position="464"/>
        <end position="474"/>
    </location>
</feature>
<dbReference type="GO" id="GO:0010494">
    <property type="term" value="C:cytoplasmic stress granule"/>
    <property type="evidence" value="ECO:0007669"/>
    <property type="project" value="TreeGrafter"/>
</dbReference>
<dbReference type="Gene3D" id="3.30.70.330">
    <property type="match status" value="3"/>
</dbReference>
<feature type="region of interest" description="Disordered" evidence="3">
    <location>
        <begin position="300"/>
        <end position="338"/>
    </location>
</feature>
<evidence type="ECO:0000256" key="1">
    <source>
        <dbReference type="ARBA" id="ARBA00022884"/>
    </source>
</evidence>
<dbReference type="InterPro" id="IPR018885">
    <property type="entry name" value="mRNA-bd_dom"/>
</dbReference>
<reference evidence="5" key="1">
    <citation type="journal article" date="2021" name="Open Biol.">
        <title>Shared evolutionary footprints suggest mitochondrial oxidative damage underlies multiple complex I losses in fungi.</title>
        <authorList>
            <person name="Schikora-Tamarit M.A."/>
            <person name="Marcet-Houben M."/>
            <person name="Nosek J."/>
            <person name="Gabaldon T."/>
        </authorList>
    </citation>
    <scope>NUCLEOTIDE SEQUENCE</scope>
    <source>
        <strain evidence="5">CBS6341</strain>
    </source>
</reference>
<feature type="region of interest" description="Disordered" evidence="3">
    <location>
        <begin position="139"/>
        <end position="214"/>
    </location>
</feature>
<feature type="domain" description="RRM" evidence="4">
    <location>
        <begin position="663"/>
        <end position="736"/>
    </location>
</feature>
<evidence type="ECO:0000313" key="5">
    <source>
        <dbReference type="EMBL" id="KAH3674549.1"/>
    </source>
</evidence>
<feature type="region of interest" description="Disordered" evidence="3">
    <location>
        <begin position="847"/>
        <end position="871"/>
    </location>
</feature>
<dbReference type="PROSITE" id="PS50102">
    <property type="entry name" value="RRM"/>
    <property type="match status" value="2"/>
</dbReference>
<dbReference type="PANTHER" id="PTHR14089:SF10">
    <property type="entry name" value="RNA-BINDING PROTEIN NAB6"/>
    <property type="match status" value="1"/>
</dbReference>
<dbReference type="GO" id="GO:0003729">
    <property type="term" value="F:mRNA binding"/>
    <property type="evidence" value="ECO:0007669"/>
    <property type="project" value="TreeGrafter"/>
</dbReference>
<feature type="compositionally biased region" description="Basic residues" evidence="3">
    <location>
        <begin position="847"/>
        <end position="858"/>
    </location>
</feature>
<feature type="region of interest" description="Disordered" evidence="3">
    <location>
        <begin position="1063"/>
        <end position="1090"/>
    </location>
</feature>
<evidence type="ECO:0000256" key="2">
    <source>
        <dbReference type="PROSITE-ProRule" id="PRU00176"/>
    </source>
</evidence>
<feature type="compositionally biased region" description="Basic residues" evidence="3">
    <location>
        <begin position="1005"/>
        <end position="1023"/>
    </location>
</feature>
<feature type="compositionally biased region" description="Low complexity" evidence="3">
    <location>
        <begin position="153"/>
        <end position="173"/>
    </location>
</feature>
<comment type="caution">
    <text evidence="5">The sequence shown here is derived from an EMBL/GenBank/DDBJ whole genome shotgun (WGS) entry which is preliminary data.</text>
</comment>
<feature type="compositionally biased region" description="Polar residues" evidence="3">
    <location>
        <begin position="995"/>
        <end position="1004"/>
    </location>
</feature>
<dbReference type="InterPro" id="IPR000504">
    <property type="entry name" value="RRM_dom"/>
</dbReference>
<dbReference type="Pfam" id="PF10567">
    <property type="entry name" value="Nab6_mRNP_bdg"/>
    <property type="match status" value="1"/>
</dbReference>
<sequence>MNPNNKQRQLHSQQWQQYPTYYSHNYPQPPNTAEIPQSPFDLAYGSSLLPRQLLVSSPMVSINPSPLPSPIHHPGHVHIHQGRPGLSYHRNNSTNSINNHHNHNHHYHNNNDLYNIGPPKLNMSSENLRFKRNPNLKKRIPKILDDGNNPTTISSIINDDDNNSNNHNNNNNNDENDDEEDDEDDYESINTPSKIIPKSKVSKISNSSSSNNSSIDLVELNSRKSSLFQSSSNSSIFLPNSDSIQISKLPTRSIILLNVNKDLSISKFLDFIAFGPLGNIRILENYPQSTTILTSSSSLASASSTTTTPPPLTANSIPTTTTTKSSSRGSPATATNTTTTTTTNSIILTFYKVETCLNFYNNILTYFANFKKFINSPQLKLNFLITPKINNFISNAINNDGATRNVYIGNLNELDLSNESKRDDGITEEFLMKKLSKFGIIEKIDLISKPIPKNKLKEKDNSTNKDQVQQSAIESESKEDNVVEKCAFIHFLSVSSSIKCVEQLNLIEFWSTCKIFYGTDRCSLQHDSLLKSLTDESNDDEEINPIYAEDDYFKETNYRPLQNIDQFHPEDSLEELDELDSTIHYYEPQNDYFIQPQTFFQPTRIPGQYLSHEQQNKIFDYNNKNKSNYNNISNNNLANTLNQTTLNSINFASLTGPENIGNRTICLINLDSSTKVENICNIIRGGKLQSIKFLQEKKVCFVTFIDPNSAVEFFANSIIDPLRIQGKKLRIGWGQHSGALPNSIGLAVTIGASRNLYIGVQDDDSDEILPEEEQLRKDFDKFGDIEQINYFKQKRCVFLNFLNISNSIRIVNEVTDDFEKFHRIFDGRYKNFKISYGKDRCGNPPKLKKVKRKNKGKKFQGGNNEIEQNNDEEEPILDHEIYDELASLKLNGKIQNAFGIIETVSDENIVDDKPNDSRKHNDDLLAFEDTINKDDNQKQEKHKEFQQGEGNKKDELEEITTQEDETYVSDVSSQSSGLNVITQAPSPALEMYTPARNSSTSTKVAQKRHNNKSKSKNYQHKNSFRQISRGSSQVSLTNYHEFYQAQQHFDYYYNAPPNIISQQIPPPFSRKNSSSNRPSIPRNKSHHNTNNYMTNGSEVMAQYLAQSQQSNLIYAANVFNSTDSNGNGGHF</sequence>
<dbReference type="InterPro" id="IPR018835">
    <property type="entry name" value="RNA-binding_domain_put"/>
</dbReference>
<feature type="region of interest" description="Disordered" evidence="3">
    <location>
        <begin position="930"/>
        <end position="955"/>
    </location>
</feature>
<accession>A0A9P8PNP8</accession>
<name>A0A9P8PNP8_9ASCO</name>